<evidence type="ECO:0008006" key="2">
    <source>
        <dbReference type="Google" id="ProtNLM"/>
    </source>
</evidence>
<organism evidence="1">
    <name type="scientific">Arthrobacter saudimassiliensis</name>
    <dbReference type="NCBI Taxonomy" id="1461584"/>
    <lineage>
        <taxon>Bacteria</taxon>
        <taxon>Bacillati</taxon>
        <taxon>Actinomycetota</taxon>
        <taxon>Actinomycetes</taxon>
        <taxon>Micrococcales</taxon>
        <taxon>Micrococcaceae</taxon>
        <taxon>Arthrobacter</taxon>
    </lineage>
</organism>
<gene>
    <name evidence="1" type="ORF">BN1051_02121</name>
</gene>
<reference evidence="1" key="1">
    <citation type="submission" date="2014-07" db="EMBL/GenBank/DDBJ databases">
        <authorList>
            <person name="Urmite Genomes Urmite Genomes"/>
        </authorList>
    </citation>
    <scope>NUCLEOTIDE SEQUENCE</scope>
    <source>
        <strain evidence="1">11W110_air</strain>
    </source>
</reference>
<proteinExistence type="predicted"/>
<accession>A0A078MNE7</accession>
<dbReference type="AlphaFoldDB" id="A0A078MNE7"/>
<dbReference type="PATRIC" id="fig|1461584.3.peg.2097"/>
<evidence type="ECO:0000313" key="1">
    <source>
        <dbReference type="EMBL" id="CEA08763.1"/>
    </source>
</evidence>
<name>A0A078MNE7_9MICC</name>
<protein>
    <recommendedName>
        <fullName evidence="2">Heavy metal transporter</fullName>
    </recommendedName>
</protein>
<sequence length="293" mass="30054">MAGGQAAVYRRRRLLVGALVLALLGAGIWALASLGGGQDRAAPIRQRCTATIDGAGWSFSPAQTEYAALIAAVSVQRGLPPRAASIAIATAIQESSLRNLDYGDEAGPDSRGLFQQRPSSGWGTPEQVMDPYYAANAFYNALVKVPGYTELPITVAAQEVQRSAYPDAYADHESEGRAFASALTGQSPAALSCVLGPAAAVGNPDAVLDSVTAAYGPVTAEVFGSVLLVEAEGAFGWSVAQWAVANAAALSIESVSFDGQQWRRGTGTWEAADASAAEVAIAVAGVAAPEPGQ</sequence>
<dbReference type="EMBL" id="LN483071">
    <property type="protein sequence ID" value="CEA08763.1"/>
    <property type="molecule type" value="Genomic_DNA"/>
</dbReference>